<comment type="caution">
    <text evidence="2">The sequence shown here is derived from an EMBL/GenBank/DDBJ whole genome shotgun (WGS) entry which is preliminary data.</text>
</comment>
<evidence type="ECO:0000256" key="1">
    <source>
        <dbReference type="SAM" id="MobiDB-lite"/>
    </source>
</evidence>
<sequence length="179" mass="19910">MEELVLQDADGTALLFADVPAAIQKPLPAVEKPTDRRSIINSTAQLLGMEEPVLQDANNTALLFADVPAAAQKPLPPVRLRTAKALSTPLRNSWEWTNPKPPRNSSPKAPGASSRSLFRPCRCPRIAEASERTRRLRFWEWKNSSSKTPMELRSSSPTCLQLSRSRCQPWRSPRIAEAS</sequence>
<dbReference type="AlphaFoldDB" id="A0A4U5PH46"/>
<evidence type="ECO:0000313" key="3">
    <source>
        <dbReference type="Proteomes" id="UP000298663"/>
    </source>
</evidence>
<gene>
    <name evidence="2" type="ORF">L596_009971</name>
</gene>
<protein>
    <submittedName>
        <fullName evidence="2">Uncharacterized protein</fullName>
    </submittedName>
</protein>
<name>A0A4U5PH46_STECR</name>
<keyword evidence="3" id="KW-1185">Reference proteome</keyword>
<accession>A0A4U5PH46</accession>
<dbReference type="Proteomes" id="UP000298663">
    <property type="component" value="Unassembled WGS sequence"/>
</dbReference>
<proteinExistence type="predicted"/>
<reference evidence="2 3" key="2">
    <citation type="journal article" date="2019" name="G3 (Bethesda)">
        <title>Hybrid Assembly of the Genome of the Entomopathogenic Nematode Steinernema carpocapsae Identifies the X-Chromosome.</title>
        <authorList>
            <person name="Serra L."/>
            <person name="Macchietto M."/>
            <person name="Macias-Munoz A."/>
            <person name="McGill C.J."/>
            <person name="Rodriguez I.M."/>
            <person name="Rodriguez B."/>
            <person name="Murad R."/>
            <person name="Mortazavi A."/>
        </authorList>
    </citation>
    <scope>NUCLEOTIDE SEQUENCE [LARGE SCALE GENOMIC DNA]</scope>
    <source>
        <strain evidence="2 3">ALL</strain>
    </source>
</reference>
<evidence type="ECO:0000313" key="2">
    <source>
        <dbReference type="EMBL" id="TKR95858.1"/>
    </source>
</evidence>
<organism evidence="2 3">
    <name type="scientific">Steinernema carpocapsae</name>
    <name type="common">Entomopathogenic nematode</name>
    <dbReference type="NCBI Taxonomy" id="34508"/>
    <lineage>
        <taxon>Eukaryota</taxon>
        <taxon>Metazoa</taxon>
        <taxon>Ecdysozoa</taxon>
        <taxon>Nematoda</taxon>
        <taxon>Chromadorea</taxon>
        <taxon>Rhabditida</taxon>
        <taxon>Tylenchina</taxon>
        <taxon>Panagrolaimomorpha</taxon>
        <taxon>Strongyloidoidea</taxon>
        <taxon>Steinernematidae</taxon>
        <taxon>Steinernema</taxon>
    </lineage>
</organism>
<reference evidence="2 3" key="1">
    <citation type="journal article" date="2015" name="Genome Biol.">
        <title>Comparative genomics of Steinernema reveals deeply conserved gene regulatory networks.</title>
        <authorList>
            <person name="Dillman A.R."/>
            <person name="Macchietto M."/>
            <person name="Porter C.F."/>
            <person name="Rogers A."/>
            <person name="Williams B."/>
            <person name="Antoshechkin I."/>
            <person name="Lee M.M."/>
            <person name="Goodwin Z."/>
            <person name="Lu X."/>
            <person name="Lewis E.E."/>
            <person name="Goodrich-Blair H."/>
            <person name="Stock S.P."/>
            <person name="Adams B.J."/>
            <person name="Sternberg P.W."/>
            <person name="Mortazavi A."/>
        </authorList>
    </citation>
    <scope>NUCLEOTIDE SEQUENCE [LARGE SCALE GENOMIC DNA]</scope>
    <source>
        <strain evidence="2 3">ALL</strain>
    </source>
</reference>
<feature type="region of interest" description="Disordered" evidence="1">
    <location>
        <begin position="91"/>
        <end position="117"/>
    </location>
</feature>
<dbReference type="EMBL" id="AZBU02000002">
    <property type="protein sequence ID" value="TKR95858.1"/>
    <property type="molecule type" value="Genomic_DNA"/>
</dbReference>